<accession>A0A914YZT4</accession>
<proteinExistence type="predicted"/>
<dbReference type="PANTHER" id="PTHR23252:SF24">
    <property type="entry name" value="TRANSMEMBRANE PROTEIN 145"/>
    <property type="match status" value="1"/>
</dbReference>
<dbReference type="InterPro" id="IPR047831">
    <property type="entry name" value="GPR180/TMEM145"/>
</dbReference>
<protein>
    <submittedName>
        <fullName evidence="5">GPR180/TMEM145 transmembrane domain-containing protein</fullName>
    </submittedName>
</protein>
<organism evidence="4 5">
    <name type="scientific">Panagrolaimus superbus</name>
    <dbReference type="NCBI Taxonomy" id="310955"/>
    <lineage>
        <taxon>Eukaryota</taxon>
        <taxon>Metazoa</taxon>
        <taxon>Ecdysozoa</taxon>
        <taxon>Nematoda</taxon>
        <taxon>Chromadorea</taxon>
        <taxon>Rhabditida</taxon>
        <taxon>Tylenchina</taxon>
        <taxon>Panagrolaimomorpha</taxon>
        <taxon>Panagrolaimoidea</taxon>
        <taxon>Panagrolaimidae</taxon>
        <taxon>Panagrolaimus</taxon>
    </lineage>
</organism>
<dbReference type="Proteomes" id="UP000887577">
    <property type="component" value="Unplaced"/>
</dbReference>
<dbReference type="Pfam" id="PF10192">
    <property type="entry name" value="GPR180-TMEM145_TM"/>
    <property type="match status" value="1"/>
</dbReference>
<keyword evidence="2" id="KW-0472">Membrane</keyword>
<evidence type="ECO:0000313" key="4">
    <source>
        <dbReference type="Proteomes" id="UP000887577"/>
    </source>
</evidence>
<evidence type="ECO:0000256" key="2">
    <source>
        <dbReference type="SAM" id="Phobius"/>
    </source>
</evidence>
<dbReference type="WBParaSite" id="PSU_v2.g5439.t1">
    <property type="protein sequence ID" value="PSU_v2.g5439.t1"/>
    <property type="gene ID" value="PSU_v2.g5439"/>
</dbReference>
<feature type="transmembrane region" description="Helical" evidence="2">
    <location>
        <begin position="32"/>
        <end position="54"/>
    </location>
</feature>
<feature type="transmembrane region" description="Helical" evidence="2">
    <location>
        <begin position="133"/>
        <end position="152"/>
    </location>
</feature>
<dbReference type="PANTHER" id="PTHR23252">
    <property type="entry name" value="INTIMAL THICKNESS RECEPTOR-RELATED"/>
    <property type="match status" value="1"/>
</dbReference>
<name>A0A914YZT4_9BILA</name>
<dbReference type="AlphaFoldDB" id="A0A914YZT4"/>
<dbReference type="InterPro" id="IPR019336">
    <property type="entry name" value="GPR180/TMEM145_TM"/>
</dbReference>
<keyword evidence="2" id="KW-1133">Transmembrane helix</keyword>
<reference evidence="5" key="1">
    <citation type="submission" date="2022-11" db="UniProtKB">
        <authorList>
            <consortium name="WormBaseParasite"/>
        </authorList>
    </citation>
    <scope>IDENTIFICATION</scope>
</reference>
<feature type="region of interest" description="Disordered" evidence="1">
    <location>
        <begin position="188"/>
        <end position="213"/>
    </location>
</feature>
<sequence length="213" mass="24365">MATITFIFLLLLMGKGYTITRARLSSRGTVRLFIFTTSFIMLEVATVIWEITLFDPAEVTYISESFPSYFVLLVRFVAWAWFIRASAITVHKYPTKRTFYAIMCSLLSLWFIAGPIVTIFANFVLDNWVRAEVVHGVDAAVVAYGFIIFLVLTCPVQENRYFPYHVRANQVTDCDFPENVYEVQYTANPPTTDINEHETEQTPSNPSSTTHVE</sequence>
<feature type="transmembrane region" description="Helical" evidence="2">
    <location>
        <begin position="99"/>
        <end position="121"/>
    </location>
</feature>
<evidence type="ECO:0000259" key="3">
    <source>
        <dbReference type="Pfam" id="PF10192"/>
    </source>
</evidence>
<keyword evidence="2" id="KW-0812">Transmembrane</keyword>
<evidence type="ECO:0000256" key="1">
    <source>
        <dbReference type="SAM" id="MobiDB-lite"/>
    </source>
</evidence>
<dbReference type="GO" id="GO:0007186">
    <property type="term" value="P:G protein-coupled receptor signaling pathway"/>
    <property type="evidence" value="ECO:0007669"/>
    <property type="project" value="InterPro"/>
</dbReference>
<feature type="domain" description="GPR180/TMEM145 transmembrane" evidence="3">
    <location>
        <begin position="2"/>
        <end position="149"/>
    </location>
</feature>
<dbReference type="GO" id="GO:0019236">
    <property type="term" value="P:response to pheromone"/>
    <property type="evidence" value="ECO:0007669"/>
    <property type="project" value="InterPro"/>
</dbReference>
<keyword evidence="4" id="KW-1185">Reference proteome</keyword>
<evidence type="ECO:0000313" key="5">
    <source>
        <dbReference type="WBParaSite" id="PSU_v2.g5439.t1"/>
    </source>
</evidence>
<feature type="transmembrane region" description="Helical" evidence="2">
    <location>
        <begin position="66"/>
        <end position="87"/>
    </location>
</feature>
<feature type="compositionally biased region" description="Polar residues" evidence="1">
    <location>
        <begin position="201"/>
        <end position="213"/>
    </location>
</feature>